<proteinExistence type="predicted"/>
<dbReference type="InterPro" id="IPR000182">
    <property type="entry name" value="GNAT_dom"/>
</dbReference>
<name>A0ABT3IS53_9BACT</name>
<sequence>MTAITGTEKNSPLFSTIITDYWRTSMLSGDTCYRDDNFIVTVNPDLDEDNRVMVLTMTDGEVMVVLTPALADKLGLYQRQDLSELVFYQLLKEAGGALHGADYLFYFSEADKQLLLQENEAGNIRRLTAADAEVFAAFQAAASAEDLDGAYVELDHWVVFGAFEQNRLVCAASMYPWDGQRIADLGVLTLEDCRGKGYARKVVRSICKYAYEQGYEPQYRCQLDNLASVSLAKAAGVTLFGQWDFVAADSRV</sequence>
<comment type="caution">
    <text evidence="2">The sequence shown here is derived from an EMBL/GenBank/DDBJ whole genome shotgun (WGS) entry which is preliminary data.</text>
</comment>
<dbReference type="RefSeq" id="WP_264733625.1">
    <property type="nucleotide sequence ID" value="NZ_JAPDNR010000001.1"/>
</dbReference>
<gene>
    <name evidence="2" type="ORF">OL497_23130</name>
</gene>
<evidence type="ECO:0000313" key="2">
    <source>
        <dbReference type="EMBL" id="MCW3486810.1"/>
    </source>
</evidence>
<keyword evidence="3" id="KW-1185">Reference proteome</keyword>
<dbReference type="PROSITE" id="PS51186">
    <property type="entry name" value="GNAT"/>
    <property type="match status" value="1"/>
</dbReference>
<dbReference type="EMBL" id="JAPDNS010000002">
    <property type="protein sequence ID" value="MCW3486810.1"/>
    <property type="molecule type" value="Genomic_DNA"/>
</dbReference>
<dbReference type="CDD" id="cd04301">
    <property type="entry name" value="NAT_SF"/>
    <property type="match status" value="1"/>
</dbReference>
<accession>A0ABT3IS53</accession>
<dbReference type="InterPro" id="IPR016181">
    <property type="entry name" value="Acyl_CoA_acyltransferase"/>
</dbReference>
<dbReference type="SUPFAM" id="SSF55729">
    <property type="entry name" value="Acyl-CoA N-acyltransferases (Nat)"/>
    <property type="match status" value="1"/>
</dbReference>
<protein>
    <submittedName>
        <fullName evidence="2">GNAT family N-acetyltransferase</fullName>
    </submittedName>
</protein>
<dbReference type="Pfam" id="PF00583">
    <property type="entry name" value="Acetyltransf_1"/>
    <property type="match status" value="1"/>
</dbReference>
<evidence type="ECO:0000259" key="1">
    <source>
        <dbReference type="PROSITE" id="PS51186"/>
    </source>
</evidence>
<dbReference type="Proteomes" id="UP001207742">
    <property type="component" value="Unassembled WGS sequence"/>
</dbReference>
<organism evidence="2 3">
    <name type="scientific">Chitinophaga nivalis</name>
    <dbReference type="NCBI Taxonomy" id="2991709"/>
    <lineage>
        <taxon>Bacteria</taxon>
        <taxon>Pseudomonadati</taxon>
        <taxon>Bacteroidota</taxon>
        <taxon>Chitinophagia</taxon>
        <taxon>Chitinophagales</taxon>
        <taxon>Chitinophagaceae</taxon>
        <taxon>Chitinophaga</taxon>
    </lineage>
</organism>
<feature type="domain" description="N-acetyltransferase" evidence="1">
    <location>
        <begin position="122"/>
        <end position="252"/>
    </location>
</feature>
<reference evidence="2 3" key="1">
    <citation type="submission" date="2022-10" db="EMBL/GenBank/DDBJ databases">
        <title>Chitinophaga nivalis PC15 sp. nov., isolated from Pyeongchang county, South Korea.</title>
        <authorList>
            <person name="Trinh H.N."/>
        </authorList>
    </citation>
    <scope>NUCLEOTIDE SEQUENCE [LARGE SCALE GENOMIC DNA]</scope>
    <source>
        <strain evidence="2 3">PC14</strain>
    </source>
</reference>
<evidence type="ECO:0000313" key="3">
    <source>
        <dbReference type="Proteomes" id="UP001207742"/>
    </source>
</evidence>
<dbReference type="Gene3D" id="3.40.630.30">
    <property type="match status" value="1"/>
</dbReference>